<dbReference type="InterPro" id="IPR045095">
    <property type="entry name" value="ACDP"/>
</dbReference>
<dbReference type="AlphaFoldDB" id="A0A6A3C0S2"/>
<dbReference type="PANTHER" id="PTHR12064">
    <property type="entry name" value="METAL TRANSPORTER CNNM"/>
    <property type="match status" value="1"/>
</dbReference>
<feature type="transmembrane region" description="Helical" evidence="2">
    <location>
        <begin position="39"/>
        <end position="64"/>
    </location>
</feature>
<gene>
    <name evidence="3" type="ORF">F3Y22_tig00018213pilonHSYRG00001</name>
</gene>
<dbReference type="Proteomes" id="UP000436088">
    <property type="component" value="Unassembled WGS sequence"/>
</dbReference>
<accession>A0A6A3C0S2</accession>
<keyword evidence="1" id="KW-0677">Repeat</keyword>
<evidence type="ECO:0000313" key="4">
    <source>
        <dbReference type="Proteomes" id="UP000436088"/>
    </source>
</evidence>
<dbReference type="EMBL" id="VEPZ02000681">
    <property type="protein sequence ID" value="KAE8720759.1"/>
    <property type="molecule type" value="Genomic_DNA"/>
</dbReference>
<keyword evidence="2" id="KW-0812">Transmembrane</keyword>
<protein>
    <submittedName>
        <fullName evidence="3">DUF21 domain-containing protein</fullName>
    </submittedName>
</protein>
<dbReference type="GO" id="GO:0010960">
    <property type="term" value="P:magnesium ion homeostasis"/>
    <property type="evidence" value="ECO:0007669"/>
    <property type="project" value="InterPro"/>
</dbReference>
<sequence>MMFGNAIAVARTFMASPSSPKDIVFEPDDIPLGSFEWFFFAGISCLLVLFAGIMSGLTLGLMSLSLVDLEFYREAELSPRRNKLALPITLDKMFHPLLQSSYNPQAVCSRYGLAIGANFVWLVLDAVIGHGDALFRRAQLKALVSIHSQEAGKGGELTHDEATIISGALD</sequence>
<dbReference type="GO" id="GO:0030026">
    <property type="term" value="P:intracellular manganese ion homeostasis"/>
    <property type="evidence" value="ECO:0007669"/>
    <property type="project" value="TreeGrafter"/>
</dbReference>
<name>A0A6A3C0S2_HIBSY</name>
<comment type="caution">
    <text evidence="3">The sequence shown here is derived from an EMBL/GenBank/DDBJ whole genome shotgun (WGS) entry which is preliminary data.</text>
</comment>
<reference evidence="3" key="1">
    <citation type="submission" date="2019-09" db="EMBL/GenBank/DDBJ databases">
        <title>Draft genome information of white flower Hibiscus syriacus.</title>
        <authorList>
            <person name="Kim Y.-M."/>
        </authorList>
    </citation>
    <scope>NUCLEOTIDE SEQUENCE [LARGE SCALE GENOMIC DNA]</scope>
    <source>
        <strain evidence="3">YM2019G1</strain>
    </source>
</reference>
<keyword evidence="4" id="KW-1185">Reference proteome</keyword>
<keyword evidence="2" id="KW-0472">Membrane</keyword>
<evidence type="ECO:0000313" key="3">
    <source>
        <dbReference type="EMBL" id="KAE8720759.1"/>
    </source>
</evidence>
<dbReference type="PANTHER" id="PTHR12064:SF97">
    <property type="entry name" value="METAL TRANSPORTER CNNM-5"/>
    <property type="match status" value="1"/>
</dbReference>
<evidence type="ECO:0000256" key="2">
    <source>
        <dbReference type="SAM" id="Phobius"/>
    </source>
</evidence>
<dbReference type="GO" id="GO:0005737">
    <property type="term" value="C:cytoplasm"/>
    <property type="evidence" value="ECO:0007669"/>
    <property type="project" value="TreeGrafter"/>
</dbReference>
<keyword evidence="2" id="KW-1133">Transmembrane helix</keyword>
<evidence type="ECO:0000256" key="1">
    <source>
        <dbReference type="ARBA" id="ARBA00022737"/>
    </source>
</evidence>
<organism evidence="3 4">
    <name type="scientific">Hibiscus syriacus</name>
    <name type="common">Rose of Sharon</name>
    <dbReference type="NCBI Taxonomy" id="106335"/>
    <lineage>
        <taxon>Eukaryota</taxon>
        <taxon>Viridiplantae</taxon>
        <taxon>Streptophyta</taxon>
        <taxon>Embryophyta</taxon>
        <taxon>Tracheophyta</taxon>
        <taxon>Spermatophyta</taxon>
        <taxon>Magnoliopsida</taxon>
        <taxon>eudicotyledons</taxon>
        <taxon>Gunneridae</taxon>
        <taxon>Pentapetalae</taxon>
        <taxon>rosids</taxon>
        <taxon>malvids</taxon>
        <taxon>Malvales</taxon>
        <taxon>Malvaceae</taxon>
        <taxon>Malvoideae</taxon>
        <taxon>Hibiscus</taxon>
    </lineage>
</organism>
<proteinExistence type="predicted"/>